<dbReference type="STRING" id="1513793.SAMN06296036_12589"/>
<proteinExistence type="predicted"/>
<dbReference type="RefSeq" id="WP_132324129.1">
    <property type="nucleotide sequence ID" value="NZ_FWZT01000025.1"/>
</dbReference>
<evidence type="ECO:0000313" key="3">
    <source>
        <dbReference type="Proteomes" id="UP000192907"/>
    </source>
</evidence>
<feature type="compositionally biased region" description="Basic and acidic residues" evidence="1">
    <location>
        <begin position="235"/>
        <end position="250"/>
    </location>
</feature>
<dbReference type="AlphaFoldDB" id="A0A1Y6CQU8"/>
<evidence type="ECO:0000256" key="1">
    <source>
        <dbReference type="SAM" id="MobiDB-lite"/>
    </source>
</evidence>
<gene>
    <name evidence="2" type="ORF">SAMN06296036_12589</name>
</gene>
<dbReference type="EMBL" id="FWZT01000025">
    <property type="protein sequence ID" value="SMF70090.1"/>
    <property type="molecule type" value="Genomic_DNA"/>
</dbReference>
<protein>
    <recommendedName>
        <fullName evidence="4">Lipoprotein</fullName>
    </recommendedName>
</protein>
<sequence>MIKFFHIAYLSVSLGACGQLIPEDESSSGCLSYIDEQEWDSAITCYEDGDFSDAPEADQEAEEYLYLAQWAGAYGGKYEVVGISIIESFLETGGGDEGDDQGDESSGGIDFETKATTLLTAGTISTAILEMQRAVELLTAIPEKYRDTSSSEAAYFASDLTTIGGIYVLFLFELQKVDFNAGLSDTELSEEELIEKADAVLETLANGGTIVSDPALQEQINQKFSELESQPGDNNAEKLENLIREEEGSK</sequence>
<dbReference type="PROSITE" id="PS51257">
    <property type="entry name" value="PROKAR_LIPOPROTEIN"/>
    <property type="match status" value="1"/>
</dbReference>
<name>A0A1Y6CQU8_9BACT</name>
<reference evidence="3" key="1">
    <citation type="submission" date="2017-04" db="EMBL/GenBank/DDBJ databases">
        <authorList>
            <person name="Varghese N."/>
            <person name="Submissions S."/>
        </authorList>
    </citation>
    <scope>NUCLEOTIDE SEQUENCE [LARGE SCALE GENOMIC DNA]</scope>
    <source>
        <strain evidence="3">RKEM611</strain>
    </source>
</reference>
<keyword evidence="3" id="KW-1185">Reference proteome</keyword>
<accession>A0A1Y6CQU8</accession>
<feature type="region of interest" description="Disordered" evidence="1">
    <location>
        <begin position="225"/>
        <end position="250"/>
    </location>
</feature>
<evidence type="ECO:0008006" key="4">
    <source>
        <dbReference type="Google" id="ProtNLM"/>
    </source>
</evidence>
<organism evidence="2 3">
    <name type="scientific">Pseudobacteriovorax antillogorgiicola</name>
    <dbReference type="NCBI Taxonomy" id="1513793"/>
    <lineage>
        <taxon>Bacteria</taxon>
        <taxon>Pseudomonadati</taxon>
        <taxon>Bdellovibrionota</taxon>
        <taxon>Oligoflexia</taxon>
        <taxon>Oligoflexales</taxon>
        <taxon>Pseudobacteriovoracaceae</taxon>
        <taxon>Pseudobacteriovorax</taxon>
    </lineage>
</organism>
<dbReference type="Proteomes" id="UP000192907">
    <property type="component" value="Unassembled WGS sequence"/>
</dbReference>
<evidence type="ECO:0000313" key="2">
    <source>
        <dbReference type="EMBL" id="SMF70090.1"/>
    </source>
</evidence>